<dbReference type="HOGENOM" id="CLU_026673_16_5_1"/>
<dbReference type="EMBL" id="BABT02000110">
    <property type="protein sequence ID" value="GAA96922.1"/>
    <property type="molecule type" value="Genomic_DNA"/>
</dbReference>
<sequence length="339" mass="35720">MANRAAWLKEAKQKPFAIGDAPMPTPEPHEVVIRLKAVAINPVDAYVQQLGIIVQDYPTIIGSDGAGEIAAVGSDVKHLSVGDRVVGYCDAWDSHKPTNGAYQYYAATAARVVSKLPDSVTFSQAAVLPLALSTSGVGLFDKDHLALSYPQIDPKPNGKLVLVWGGSSSVGSCAIQLSQAAGYEVAAITSSRNAQYCKDLGASYTFEYTTPVEEIVKELSGKQCAGSYCASQTPADIVKSAQIIEKLGGQHVATVAAPGTAMPDEMPAGVKGSTFWGSFITSKDSGDAIYTSYLYRALENGSFKCKPDARIVGKGLEAFQPACDEMLKGVSASKLVVEL</sequence>
<dbReference type="SUPFAM" id="SSF51735">
    <property type="entry name" value="NAD(P)-binding Rossmann-fold domains"/>
    <property type="match status" value="1"/>
</dbReference>
<dbReference type="OMA" id="YCYSAFQ"/>
<dbReference type="InterPro" id="IPR036291">
    <property type="entry name" value="NAD(P)-bd_dom_sf"/>
</dbReference>
<dbReference type="STRING" id="764103.G7E262"/>
<dbReference type="Gene3D" id="3.40.50.720">
    <property type="entry name" value="NAD(P)-binding Rossmann-like Domain"/>
    <property type="match status" value="1"/>
</dbReference>
<dbReference type="Pfam" id="PF00107">
    <property type="entry name" value="ADH_zinc_N"/>
    <property type="match status" value="1"/>
</dbReference>
<reference evidence="2 3" key="1">
    <citation type="journal article" date="2011" name="J. Gen. Appl. Microbiol.">
        <title>Draft genome sequencing of the enigmatic basidiomycete Mixia osmundae.</title>
        <authorList>
            <person name="Nishida H."/>
            <person name="Nagatsuka Y."/>
            <person name="Sugiyama J."/>
        </authorList>
    </citation>
    <scope>NUCLEOTIDE SEQUENCE [LARGE SCALE GENOMIC DNA]</scope>
    <source>
        <strain evidence="3">CBS 9802 / IAM 14324 / JCM 22182 / KY 12970</strain>
    </source>
</reference>
<reference evidence="2 3" key="2">
    <citation type="journal article" date="2012" name="Open Biol.">
        <title>Characteristics of nucleosomes and linker DNA regions on the genome of the basidiomycete Mixia osmundae revealed by mono- and dinucleosome mapping.</title>
        <authorList>
            <person name="Nishida H."/>
            <person name="Kondo S."/>
            <person name="Matsumoto T."/>
            <person name="Suzuki Y."/>
            <person name="Yoshikawa H."/>
            <person name="Taylor T.D."/>
            <person name="Sugiyama J."/>
        </authorList>
    </citation>
    <scope>NUCLEOTIDE SEQUENCE [LARGE SCALE GENOMIC DNA]</scope>
    <source>
        <strain evidence="3">CBS 9802 / IAM 14324 / JCM 22182 / KY 12970</strain>
    </source>
</reference>
<dbReference type="InterPro" id="IPR013154">
    <property type="entry name" value="ADH-like_N"/>
</dbReference>
<proteinExistence type="predicted"/>
<dbReference type="InParanoid" id="G7E262"/>
<dbReference type="AlphaFoldDB" id="G7E262"/>
<name>G7E262_MIXOS</name>
<dbReference type="Proteomes" id="UP000009131">
    <property type="component" value="Unassembled WGS sequence"/>
</dbReference>
<dbReference type="SMART" id="SM00829">
    <property type="entry name" value="PKS_ER"/>
    <property type="match status" value="1"/>
</dbReference>
<evidence type="ECO:0000313" key="3">
    <source>
        <dbReference type="Proteomes" id="UP000009131"/>
    </source>
</evidence>
<dbReference type="SUPFAM" id="SSF50129">
    <property type="entry name" value="GroES-like"/>
    <property type="match status" value="1"/>
</dbReference>
<dbReference type="GO" id="GO:0016651">
    <property type="term" value="F:oxidoreductase activity, acting on NAD(P)H"/>
    <property type="evidence" value="ECO:0007669"/>
    <property type="project" value="InterPro"/>
</dbReference>
<evidence type="ECO:0000259" key="1">
    <source>
        <dbReference type="SMART" id="SM00829"/>
    </source>
</evidence>
<dbReference type="InterPro" id="IPR011032">
    <property type="entry name" value="GroES-like_sf"/>
</dbReference>
<organism evidence="2 3">
    <name type="scientific">Mixia osmundae (strain CBS 9802 / IAM 14324 / JCM 22182 / KY 12970)</name>
    <dbReference type="NCBI Taxonomy" id="764103"/>
    <lineage>
        <taxon>Eukaryota</taxon>
        <taxon>Fungi</taxon>
        <taxon>Dikarya</taxon>
        <taxon>Basidiomycota</taxon>
        <taxon>Pucciniomycotina</taxon>
        <taxon>Mixiomycetes</taxon>
        <taxon>Mixiales</taxon>
        <taxon>Mixiaceae</taxon>
        <taxon>Mixia</taxon>
    </lineage>
</organism>
<protein>
    <recommendedName>
        <fullName evidence="1">Enoyl reductase (ER) domain-containing protein</fullName>
    </recommendedName>
</protein>
<evidence type="ECO:0000313" key="2">
    <source>
        <dbReference type="EMBL" id="GAA96922.1"/>
    </source>
</evidence>
<dbReference type="InterPro" id="IPR047122">
    <property type="entry name" value="Trans-enoyl_RdTase-like"/>
</dbReference>
<dbReference type="eggNOG" id="KOG1198">
    <property type="taxonomic scope" value="Eukaryota"/>
</dbReference>
<feature type="domain" description="Enoyl reductase (ER)" evidence="1">
    <location>
        <begin position="12"/>
        <end position="257"/>
    </location>
</feature>
<comment type="caution">
    <text evidence="2">The sequence shown here is derived from an EMBL/GenBank/DDBJ whole genome shotgun (WGS) entry which is preliminary data.</text>
</comment>
<dbReference type="Gene3D" id="3.90.180.10">
    <property type="entry name" value="Medium-chain alcohol dehydrogenases, catalytic domain"/>
    <property type="match status" value="1"/>
</dbReference>
<dbReference type="OrthoDB" id="3233595at2759"/>
<gene>
    <name evidence="2" type="primary">Mo03596</name>
    <name evidence="2" type="ORF">E5Q_03596</name>
</gene>
<dbReference type="RefSeq" id="XP_014565369.1">
    <property type="nucleotide sequence ID" value="XM_014709883.1"/>
</dbReference>
<keyword evidence="3" id="KW-1185">Reference proteome</keyword>
<dbReference type="PANTHER" id="PTHR45348">
    <property type="entry name" value="HYPOTHETICAL OXIDOREDUCTASE (EUROFUNG)"/>
    <property type="match status" value="1"/>
</dbReference>
<accession>G7E262</accession>
<dbReference type="FunCoup" id="G7E262">
    <property type="interactions" value="8"/>
</dbReference>
<dbReference type="InterPro" id="IPR020843">
    <property type="entry name" value="ER"/>
</dbReference>
<dbReference type="CDD" id="cd08249">
    <property type="entry name" value="enoyl_reductase_like"/>
    <property type="match status" value="1"/>
</dbReference>
<dbReference type="InterPro" id="IPR013149">
    <property type="entry name" value="ADH-like_C"/>
</dbReference>
<dbReference type="Pfam" id="PF08240">
    <property type="entry name" value="ADH_N"/>
    <property type="match status" value="1"/>
</dbReference>
<dbReference type="PANTHER" id="PTHR45348:SF2">
    <property type="entry name" value="ZINC-TYPE ALCOHOL DEHYDROGENASE-LIKE PROTEIN C2E1P3.01"/>
    <property type="match status" value="1"/>
</dbReference>